<reference evidence="3" key="1">
    <citation type="journal article" date="2022" name="New Phytol.">
        <title>Evolutionary transition to the ectomycorrhizal habit in the genomes of a hyperdiverse lineage of mushroom-forming fungi.</title>
        <authorList>
            <person name="Looney B."/>
            <person name="Miyauchi S."/>
            <person name="Morin E."/>
            <person name="Drula E."/>
            <person name="Courty P.E."/>
            <person name="Kohler A."/>
            <person name="Kuo A."/>
            <person name="LaButti K."/>
            <person name="Pangilinan J."/>
            <person name="Lipzen A."/>
            <person name="Riley R."/>
            <person name="Andreopoulos W."/>
            <person name="He G."/>
            <person name="Johnson J."/>
            <person name="Nolan M."/>
            <person name="Tritt A."/>
            <person name="Barry K.W."/>
            <person name="Grigoriev I.V."/>
            <person name="Nagy L.G."/>
            <person name="Hibbett D."/>
            <person name="Henrissat B."/>
            <person name="Matheny P.B."/>
            <person name="Labbe J."/>
            <person name="Martin F.M."/>
        </authorList>
    </citation>
    <scope>NUCLEOTIDE SEQUENCE</scope>
    <source>
        <strain evidence="3">BPL690</strain>
    </source>
</reference>
<proteinExistence type="predicted"/>
<evidence type="ECO:0000313" key="4">
    <source>
        <dbReference type="Proteomes" id="UP001203297"/>
    </source>
</evidence>
<dbReference type="SUPFAM" id="SSF46565">
    <property type="entry name" value="Chaperone J-domain"/>
    <property type="match status" value="1"/>
</dbReference>
<dbReference type="InterPro" id="IPR001623">
    <property type="entry name" value="DnaJ_domain"/>
</dbReference>
<dbReference type="Gene3D" id="1.10.287.110">
    <property type="entry name" value="DnaJ domain"/>
    <property type="match status" value="1"/>
</dbReference>
<dbReference type="AlphaFoldDB" id="A0AAD4MAN5"/>
<accession>A0AAD4MAN5</accession>
<evidence type="ECO:0000313" key="3">
    <source>
        <dbReference type="EMBL" id="KAI0305584.1"/>
    </source>
</evidence>
<dbReference type="EMBL" id="WTXG01000005">
    <property type="protein sequence ID" value="KAI0305584.1"/>
    <property type="molecule type" value="Genomic_DNA"/>
</dbReference>
<dbReference type="PROSITE" id="PS50076">
    <property type="entry name" value="DNAJ_2"/>
    <property type="match status" value="1"/>
</dbReference>
<gene>
    <name evidence="3" type="ORF">B0F90DRAFT_1923992</name>
</gene>
<dbReference type="Pfam" id="PF00226">
    <property type="entry name" value="DnaJ"/>
    <property type="match status" value="1"/>
</dbReference>
<organism evidence="3 4">
    <name type="scientific">Multifurca ochricompacta</name>
    <dbReference type="NCBI Taxonomy" id="376703"/>
    <lineage>
        <taxon>Eukaryota</taxon>
        <taxon>Fungi</taxon>
        <taxon>Dikarya</taxon>
        <taxon>Basidiomycota</taxon>
        <taxon>Agaricomycotina</taxon>
        <taxon>Agaricomycetes</taxon>
        <taxon>Russulales</taxon>
        <taxon>Russulaceae</taxon>
        <taxon>Multifurca</taxon>
    </lineage>
</organism>
<protein>
    <recommendedName>
        <fullName evidence="2">J domain-containing protein</fullName>
    </recommendedName>
</protein>
<keyword evidence="4" id="KW-1185">Reference proteome</keyword>
<feature type="transmembrane region" description="Helical" evidence="1">
    <location>
        <begin position="148"/>
        <end position="166"/>
    </location>
</feature>
<feature type="domain" description="J" evidence="2">
    <location>
        <begin position="43"/>
        <end position="112"/>
    </location>
</feature>
<keyword evidence="1" id="KW-1133">Transmembrane helix</keyword>
<evidence type="ECO:0000256" key="1">
    <source>
        <dbReference type="SAM" id="Phobius"/>
    </source>
</evidence>
<keyword evidence="1" id="KW-0472">Membrane</keyword>
<comment type="caution">
    <text evidence="3">The sequence shown here is derived from an EMBL/GenBank/DDBJ whole genome shotgun (WGS) entry which is preliminary data.</text>
</comment>
<dbReference type="Proteomes" id="UP001203297">
    <property type="component" value="Unassembled WGS sequence"/>
</dbReference>
<evidence type="ECO:0000259" key="2">
    <source>
        <dbReference type="PROSITE" id="PS50076"/>
    </source>
</evidence>
<keyword evidence="1" id="KW-0812">Transmembrane</keyword>
<sequence length="212" mass="23691">MNSLLRTSKCRRGPQLPYLVQKGTITTNSGTNPYPYPSHANPTPHQIFHLPPTASQKEVKARYYELVRIYHPDSPVARVYPPEISDARFHAISASYDVLRLRGRRATLDPDSPNVTSRPRVDFHALWRAKRPHHRDPIGPADDSWKDGIILGSLVMAIGVLVYQIAASRRRAVKRSEPEGDALLSASEQSCDVHLLTAPDSCPQKNRPSSIC</sequence>
<name>A0AAD4MAN5_9AGAM</name>
<dbReference type="InterPro" id="IPR036869">
    <property type="entry name" value="J_dom_sf"/>
</dbReference>
<dbReference type="SMART" id="SM00271">
    <property type="entry name" value="DnaJ"/>
    <property type="match status" value="1"/>
</dbReference>
<dbReference type="CDD" id="cd06257">
    <property type="entry name" value="DnaJ"/>
    <property type="match status" value="1"/>
</dbReference>